<protein>
    <submittedName>
        <fullName evidence="1">Uncharacterized protein</fullName>
    </submittedName>
</protein>
<dbReference type="AlphaFoldDB" id="A0AAV4C6Q6"/>
<dbReference type="PROSITE" id="PS51257">
    <property type="entry name" value="PROKAR_LIPOPROTEIN"/>
    <property type="match status" value="1"/>
</dbReference>
<sequence>MVTSSLKEIRSSVSEVLHIPLAGNSTMSCQCARLLRLVGTWGGVRGFFCLSNDEFYSSAPGLSAHHGAQPRELIAQTSTSVLQLSCSYTPAEGLGPPLG</sequence>
<accession>A0AAV4C6Q6</accession>
<evidence type="ECO:0000313" key="2">
    <source>
        <dbReference type="Proteomes" id="UP000735302"/>
    </source>
</evidence>
<keyword evidence="2" id="KW-1185">Reference proteome</keyword>
<reference evidence="1 2" key="1">
    <citation type="journal article" date="2021" name="Elife">
        <title>Chloroplast acquisition without the gene transfer in kleptoplastic sea slugs, Plakobranchus ocellatus.</title>
        <authorList>
            <person name="Maeda T."/>
            <person name="Takahashi S."/>
            <person name="Yoshida T."/>
            <person name="Shimamura S."/>
            <person name="Takaki Y."/>
            <person name="Nagai Y."/>
            <person name="Toyoda A."/>
            <person name="Suzuki Y."/>
            <person name="Arimoto A."/>
            <person name="Ishii H."/>
            <person name="Satoh N."/>
            <person name="Nishiyama T."/>
            <person name="Hasebe M."/>
            <person name="Maruyama T."/>
            <person name="Minagawa J."/>
            <person name="Obokata J."/>
            <person name="Shigenobu S."/>
        </authorList>
    </citation>
    <scope>NUCLEOTIDE SEQUENCE [LARGE SCALE GENOMIC DNA]</scope>
</reference>
<comment type="caution">
    <text evidence="1">The sequence shown here is derived from an EMBL/GenBank/DDBJ whole genome shotgun (WGS) entry which is preliminary data.</text>
</comment>
<name>A0AAV4C6Q6_9GAST</name>
<evidence type="ECO:0000313" key="1">
    <source>
        <dbReference type="EMBL" id="GFO27380.1"/>
    </source>
</evidence>
<dbReference type="Proteomes" id="UP000735302">
    <property type="component" value="Unassembled WGS sequence"/>
</dbReference>
<organism evidence="1 2">
    <name type="scientific">Plakobranchus ocellatus</name>
    <dbReference type="NCBI Taxonomy" id="259542"/>
    <lineage>
        <taxon>Eukaryota</taxon>
        <taxon>Metazoa</taxon>
        <taxon>Spiralia</taxon>
        <taxon>Lophotrochozoa</taxon>
        <taxon>Mollusca</taxon>
        <taxon>Gastropoda</taxon>
        <taxon>Heterobranchia</taxon>
        <taxon>Euthyneura</taxon>
        <taxon>Panpulmonata</taxon>
        <taxon>Sacoglossa</taxon>
        <taxon>Placobranchoidea</taxon>
        <taxon>Plakobranchidae</taxon>
        <taxon>Plakobranchus</taxon>
    </lineage>
</organism>
<proteinExistence type="predicted"/>
<dbReference type="EMBL" id="BLXT01005922">
    <property type="protein sequence ID" value="GFO27380.1"/>
    <property type="molecule type" value="Genomic_DNA"/>
</dbReference>
<gene>
    <name evidence="1" type="ORF">PoB_005388500</name>
</gene>